<proteinExistence type="predicted"/>
<feature type="region of interest" description="Disordered" evidence="2">
    <location>
        <begin position="236"/>
        <end position="283"/>
    </location>
</feature>
<gene>
    <name evidence="4" type="ORF">H4R34_000068</name>
</gene>
<evidence type="ECO:0000256" key="2">
    <source>
        <dbReference type="SAM" id="MobiDB-lite"/>
    </source>
</evidence>
<dbReference type="PANTHER" id="PTHR10194">
    <property type="entry name" value="RAS GTPASE-ACTIVATING PROTEINS"/>
    <property type="match status" value="1"/>
</dbReference>
<reference evidence="4" key="1">
    <citation type="submission" date="2022-07" db="EMBL/GenBank/DDBJ databases">
        <title>Phylogenomic reconstructions and comparative analyses of Kickxellomycotina fungi.</title>
        <authorList>
            <person name="Reynolds N.K."/>
            <person name="Stajich J.E."/>
            <person name="Barry K."/>
            <person name="Grigoriev I.V."/>
            <person name="Crous P."/>
            <person name="Smith M.E."/>
        </authorList>
    </citation>
    <scope>NUCLEOTIDE SEQUENCE</scope>
    <source>
        <strain evidence="4">RSA 567</strain>
    </source>
</reference>
<keyword evidence="1" id="KW-0343">GTPase activation</keyword>
<dbReference type="InterPro" id="IPR008936">
    <property type="entry name" value="Rho_GTPase_activation_prot"/>
</dbReference>
<dbReference type="GO" id="GO:0005096">
    <property type="term" value="F:GTPase activator activity"/>
    <property type="evidence" value="ECO:0007669"/>
    <property type="project" value="UniProtKB-KW"/>
</dbReference>
<dbReference type="InterPro" id="IPR039360">
    <property type="entry name" value="Ras_GTPase"/>
</dbReference>
<evidence type="ECO:0000313" key="5">
    <source>
        <dbReference type="Proteomes" id="UP001151582"/>
    </source>
</evidence>
<accession>A0A9W8B720</accession>
<evidence type="ECO:0000259" key="3">
    <source>
        <dbReference type="PROSITE" id="PS50018"/>
    </source>
</evidence>
<sequence>MLASTPVTNGKLSPLHRKPVPPLDLQLLQQDPSPVPPLPSATYRQDLLRIRSEVNRILLCDDQLLLRQMSRVNLSGDRAAFWSHLIIHLLKRQKTPDSIQQFIKHAIRDKMLESFTRGKDISEVLRDNSMSTMLLVTYTQVEGRAYLVSLLQPCMDELQRLIKDCEIDPMRADPTKLEQNRQNLHKACTILLEAVIKAQAQIPTTLQAMCSLIRSEVIRLWHFSVSYNQHAADASRKRCKSQEIKAPAKHPGSHAMASNGRSFSESDSNRRTQQSFSNLDLPSLDEGIVGSDFADDLTQQLQRMLDESISHRQSTWLSNTLNGTSRFSMESPVAVEFLSRHVSHQSRSGGPSAPRSPGVNTSVNRDSSPVDFNAIEKMIGTLLFIRFLIPALTSPETFGLPAEPSSRARRGFVLCAKVIAALCNGIEFGTKEGYMECMNPFLRESRPKVRAFLQYICTRSRSVSTASRAQMRAGDGSPLDHMDVGDYLAQRLESAFSMDDFDARCSLNLGEHLGLGTPSKTNAHVSQLDVLKAHKSHQRTDNDSEDDLLLFIYENIDTLFSDCSERARSNDDWPATEANFAELRTILGNFSPELEYLYYSHTGQMGRTATLVDTPCSSATTTSSRLQRKASDAGLLTPISTSPDFKTARSPFTNFMFSKALKAWGPRS</sequence>
<dbReference type="PANTHER" id="PTHR10194:SF151">
    <property type="entry name" value="NEUROFIBROMIN-A"/>
    <property type="match status" value="1"/>
</dbReference>
<feature type="compositionally biased region" description="Low complexity" evidence="2">
    <location>
        <begin position="346"/>
        <end position="358"/>
    </location>
</feature>
<evidence type="ECO:0000313" key="4">
    <source>
        <dbReference type="EMBL" id="KAJ1985414.1"/>
    </source>
</evidence>
<organism evidence="4 5">
    <name type="scientific">Dimargaris verticillata</name>
    <dbReference type="NCBI Taxonomy" id="2761393"/>
    <lineage>
        <taxon>Eukaryota</taxon>
        <taxon>Fungi</taxon>
        <taxon>Fungi incertae sedis</taxon>
        <taxon>Zoopagomycota</taxon>
        <taxon>Kickxellomycotina</taxon>
        <taxon>Dimargaritomycetes</taxon>
        <taxon>Dimargaritales</taxon>
        <taxon>Dimargaritaceae</taxon>
        <taxon>Dimargaris</taxon>
    </lineage>
</organism>
<feature type="region of interest" description="Disordered" evidence="2">
    <location>
        <begin position="340"/>
        <end position="366"/>
    </location>
</feature>
<name>A0A9W8B720_9FUNG</name>
<dbReference type="Proteomes" id="UP001151582">
    <property type="component" value="Unassembled WGS sequence"/>
</dbReference>
<dbReference type="Gene3D" id="1.10.506.10">
    <property type="entry name" value="GTPase Activation - p120gap, domain 1"/>
    <property type="match status" value="2"/>
</dbReference>
<dbReference type="SMART" id="SM00323">
    <property type="entry name" value="RasGAP"/>
    <property type="match status" value="1"/>
</dbReference>
<protein>
    <recommendedName>
        <fullName evidence="3">Ras-GAP domain-containing protein</fullName>
    </recommendedName>
</protein>
<dbReference type="EMBL" id="JANBQB010000001">
    <property type="protein sequence ID" value="KAJ1985414.1"/>
    <property type="molecule type" value="Genomic_DNA"/>
</dbReference>
<feature type="compositionally biased region" description="Polar residues" evidence="2">
    <location>
        <begin position="259"/>
        <end position="280"/>
    </location>
</feature>
<dbReference type="InterPro" id="IPR001936">
    <property type="entry name" value="RasGAP_dom"/>
</dbReference>
<dbReference type="SUPFAM" id="SSF48350">
    <property type="entry name" value="GTPase activation domain, GAP"/>
    <property type="match status" value="2"/>
</dbReference>
<dbReference type="OrthoDB" id="28245at2759"/>
<evidence type="ECO:0000256" key="1">
    <source>
        <dbReference type="ARBA" id="ARBA00022468"/>
    </source>
</evidence>
<dbReference type="PROSITE" id="PS50018">
    <property type="entry name" value="RAS_GTPASE_ACTIV_2"/>
    <property type="match status" value="1"/>
</dbReference>
<comment type="caution">
    <text evidence="4">The sequence shown here is derived from an EMBL/GenBank/DDBJ whole genome shotgun (WGS) entry which is preliminary data.</text>
</comment>
<dbReference type="Pfam" id="PF00616">
    <property type="entry name" value="RasGAP"/>
    <property type="match status" value="1"/>
</dbReference>
<dbReference type="AlphaFoldDB" id="A0A9W8B720"/>
<feature type="domain" description="Ras-GAP" evidence="3">
    <location>
        <begin position="81"/>
        <end position="424"/>
    </location>
</feature>
<keyword evidence="5" id="KW-1185">Reference proteome</keyword>